<dbReference type="AlphaFoldDB" id="D0MIA5"/>
<dbReference type="Pfam" id="PF13581">
    <property type="entry name" value="HATPase_c_2"/>
    <property type="match status" value="1"/>
</dbReference>
<dbReference type="PANTHER" id="PTHR35526:SF3">
    <property type="entry name" value="ANTI-SIGMA-F FACTOR RSBW"/>
    <property type="match status" value="1"/>
</dbReference>
<protein>
    <submittedName>
        <fullName evidence="3">Putative anti-sigma regulatory factor, serine/threonine protein kinase</fullName>
    </submittedName>
</protein>
<dbReference type="Gene3D" id="3.30.565.10">
    <property type="entry name" value="Histidine kinase-like ATPase, C-terminal domain"/>
    <property type="match status" value="1"/>
</dbReference>
<evidence type="ECO:0000259" key="2">
    <source>
        <dbReference type="Pfam" id="PF13581"/>
    </source>
</evidence>
<dbReference type="Proteomes" id="UP000002221">
    <property type="component" value="Chromosome"/>
</dbReference>
<evidence type="ECO:0000256" key="1">
    <source>
        <dbReference type="ARBA" id="ARBA00022527"/>
    </source>
</evidence>
<proteinExistence type="predicted"/>
<accession>D0MIA5</accession>
<name>D0MIA5_RHOM4</name>
<dbReference type="EMBL" id="CP001807">
    <property type="protein sequence ID" value="ACY48213.1"/>
    <property type="molecule type" value="Genomic_DNA"/>
</dbReference>
<dbReference type="HOGENOM" id="CLU_090336_11_2_10"/>
<dbReference type="OrthoDB" id="1467655at2"/>
<dbReference type="InterPro" id="IPR036890">
    <property type="entry name" value="HATPase_C_sf"/>
</dbReference>
<evidence type="ECO:0000313" key="3">
    <source>
        <dbReference type="EMBL" id="ACY48213.1"/>
    </source>
</evidence>
<dbReference type="RefSeq" id="WP_012843825.1">
    <property type="nucleotide sequence ID" value="NC_013501.1"/>
</dbReference>
<dbReference type="eggNOG" id="COG2172">
    <property type="taxonomic scope" value="Bacteria"/>
</dbReference>
<evidence type="ECO:0000313" key="4">
    <source>
        <dbReference type="Proteomes" id="UP000002221"/>
    </source>
</evidence>
<organism evidence="3 4">
    <name type="scientific">Rhodothermus marinus (strain ATCC 43812 / DSM 4252 / R-10)</name>
    <name type="common">Rhodothermus obamensis</name>
    <dbReference type="NCBI Taxonomy" id="518766"/>
    <lineage>
        <taxon>Bacteria</taxon>
        <taxon>Pseudomonadati</taxon>
        <taxon>Rhodothermota</taxon>
        <taxon>Rhodothermia</taxon>
        <taxon>Rhodothermales</taxon>
        <taxon>Rhodothermaceae</taxon>
        <taxon>Rhodothermus</taxon>
    </lineage>
</organism>
<keyword evidence="3" id="KW-0808">Transferase</keyword>
<dbReference type="InterPro" id="IPR003594">
    <property type="entry name" value="HATPase_dom"/>
</dbReference>
<keyword evidence="4" id="KW-1185">Reference proteome</keyword>
<keyword evidence="3" id="KW-0418">Kinase</keyword>
<feature type="domain" description="Histidine kinase/HSP90-like ATPase" evidence="2">
    <location>
        <begin position="8"/>
        <end position="130"/>
    </location>
</feature>
<keyword evidence="1 3" id="KW-0723">Serine/threonine-protein kinase</keyword>
<sequence>MQKRLKIASRFEEMEQALLQIEALVRTLHFSPELIDRLLVVASEAITNAIRHGNREDPSKQVHITLDTRDDTVELCVEDEGPGFDRERIPRYNPNDPEMLLRPYGRGLFLMEELADEVFYEDGGRRVRMRLHRR</sequence>
<gene>
    <name evidence="3" type="ordered locus">Rmar_1323</name>
</gene>
<dbReference type="InterPro" id="IPR050267">
    <property type="entry name" value="Anti-sigma-factor_SerPK"/>
</dbReference>
<dbReference type="STRING" id="518766.Rmar_1323"/>
<dbReference type="KEGG" id="rmr:Rmar_1323"/>
<reference evidence="3 4" key="1">
    <citation type="journal article" date="2009" name="Stand. Genomic Sci.">
        <title>Complete genome sequence of Rhodothermus marinus type strain (R-10).</title>
        <authorList>
            <person name="Nolan M."/>
            <person name="Tindall B.J."/>
            <person name="Pomrenke H."/>
            <person name="Lapidus A."/>
            <person name="Copeland A."/>
            <person name="Glavina Del Rio T."/>
            <person name="Lucas S."/>
            <person name="Chen F."/>
            <person name="Tice H."/>
            <person name="Cheng J.F."/>
            <person name="Saunders E."/>
            <person name="Han C."/>
            <person name="Bruce D."/>
            <person name="Goodwin L."/>
            <person name="Chain P."/>
            <person name="Pitluck S."/>
            <person name="Ovchinikova G."/>
            <person name="Pati A."/>
            <person name="Ivanova N."/>
            <person name="Mavromatis K."/>
            <person name="Chen A."/>
            <person name="Palaniappan K."/>
            <person name="Land M."/>
            <person name="Hauser L."/>
            <person name="Chang Y.J."/>
            <person name="Jeffries C.D."/>
            <person name="Brettin T."/>
            <person name="Goker M."/>
            <person name="Bristow J."/>
            <person name="Eisen J.A."/>
            <person name="Markowitz V."/>
            <person name="Hugenholtz P."/>
            <person name="Kyrpides N.C."/>
            <person name="Klenk H.P."/>
            <person name="Detter J.C."/>
        </authorList>
    </citation>
    <scope>NUCLEOTIDE SEQUENCE [LARGE SCALE GENOMIC DNA]</scope>
    <source>
        <strain evidence="4">ATCC 43812 / DSM 4252 / R-10</strain>
    </source>
</reference>
<dbReference type="SUPFAM" id="SSF55874">
    <property type="entry name" value="ATPase domain of HSP90 chaperone/DNA topoisomerase II/histidine kinase"/>
    <property type="match status" value="1"/>
</dbReference>
<dbReference type="GO" id="GO:0004674">
    <property type="term" value="F:protein serine/threonine kinase activity"/>
    <property type="evidence" value="ECO:0007669"/>
    <property type="project" value="UniProtKB-KW"/>
</dbReference>
<dbReference type="CDD" id="cd16936">
    <property type="entry name" value="HATPase_RsbW-like"/>
    <property type="match status" value="1"/>
</dbReference>
<dbReference type="PANTHER" id="PTHR35526">
    <property type="entry name" value="ANTI-SIGMA-F FACTOR RSBW-RELATED"/>
    <property type="match status" value="1"/>
</dbReference>